<evidence type="ECO:0000256" key="4">
    <source>
        <dbReference type="ARBA" id="ARBA00023136"/>
    </source>
</evidence>
<dbReference type="Pfam" id="PF19277">
    <property type="entry name" value="GPAT_C"/>
    <property type="match status" value="1"/>
</dbReference>
<dbReference type="PANTHER" id="PTHR12563">
    <property type="entry name" value="GLYCEROL-3-PHOSPHATE ACYLTRANSFERASE"/>
    <property type="match status" value="1"/>
</dbReference>
<evidence type="ECO:0000256" key="2">
    <source>
        <dbReference type="ARBA" id="ARBA00007937"/>
    </source>
</evidence>
<evidence type="ECO:0000313" key="9">
    <source>
        <dbReference type="RefSeq" id="XP_013171179.1"/>
    </source>
</evidence>
<dbReference type="GO" id="GO:0012505">
    <property type="term" value="C:endomembrane system"/>
    <property type="evidence" value="ECO:0007669"/>
    <property type="project" value="UniProtKB-SubCell"/>
</dbReference>
<evidence type="ECO:0000259" key="8">
    <source>
        <dbReference type="SMART" id="SM00563"/>
    </source>
</evidence>
<evidence type="ECO:0000256" key="3">
    <source>
        <dbReference type="ARBA" id="ARBA00022679"/>
    </source>
</evidence>
<keyword evidence="5 6" id="KW-0012">Acyltransferase</keyword>
<dbReference type="GO" id="GO:0008654">
    <property type="term" value="P:phospholipid biosynthetic process"/>
    <property type="evidence" value="ECO:0007669"/>
    <property type="project" value="TreeGrafter"/>
</dbReference>
<gene>
    <name evidence="9" type="primary">LOC106120385</name>
</gene>
<keyword evidence="7" id="KW-1133">Transmembrane helix</keyword>
<dbReference type="GO" id="GO:0005778">
    <property type="term" value="C:peroxisomal membrane"/>
    <property type="evidence" value="ECO:0007669"/>
    <property type="project" value="TreeGrafter"/>
</dbReference>
<proteinExistence type="inferred from homology"/>
<dbReference type="SUPFAM" id="SSF69593">
    <property type="entry name" value="Glycerol-3-phosphate (1)-acyltransferase"/>
    <property type="match status" value="1"/>
</dbReference>
<dbReference type="GO" id="GO:0016287">
    <property type="term" value="F:glycerone-phosphate O-acyltransferase activity"/>
    <property type="evidence" value="ECO:0007669"/>
    <property type="project" value="TreeGrafter"/>
</dbReference>
<dbReference type="KEGG" id="pxu:106120385"/>
<dbReference type="InterPro" id="IPR022284">
    <property type="entry name" value="GPAT/DHAPAT"/>
</dbReference>
<accession>A0AAJ6ZF84</accession>
<dbReference type="RefSeq" id="XP_013171179.1">
    <property type="nucleotide sequence ID" value="XM_013315725.1"/>
</dbReference>
<dbReference type="GeneID" id="106120385"/>
<dbReference type="Pfam" id="PF01553">
    <property type="entry name" value="Acyltransferase"/>
    <property type="match status" value="1"/>
</dbReference>
<feature type="domain" description="Phospholipid/glycerol acyltransferase" evidence="8">
    <location>
        <begin position="130"/>
        <end position="259"/>
    </location>
</feature>
<feature type="transmembrane region" description="Helical" evidence="7">
    <location>
        <begin position="552"/>
        <end position="572"/>
    </location>
</feature>
<dbReference type="CDD" id="cd07993">
    <property type="entry name" value="LPLAT_DHAPAT-like"/>
    <property type="match status" value="1"/>
</dbReference>
<evidence type="ECO:0000256" key="5">
    <source>
        <dbReference type="ARBA" id="ARBA00023315"/>
    </source>
</evidence>
<dbReference type="PANTHER" id="PTHR12563:SF17">
    <property type="entry name" value="DIHYDROXYACETONE PHOSPHATE ACYLTRANSFERASE"/>
    <property type="match status" value="1"/>
</dbReference>
<keyword evidence="4 7" id="KW-0472">Membrane</keyword>
<sequence>MIAKVQFVDIIEPRNTQFGIFKFMTRPWYPKKTLIKDTSCTPEEIKEIVACSTYIDSFIEAESVRSGVPKEQLMKQVREHLEEMGMDKKMHVIRWMGIVFLKISFMMRIGIFVNETAILKLKEQMGKNPIVFLPTHRSYADFCVLTYICYHYDIELPAVAAGMDFYSMAVVGQRMRETGAFFIRRTIVGAPLYAATLKQYVRTLVAKYHAPLEFFIEGTRSRSNKSLPPKYGMLSMSLMAYFAGEVSDITIVPVNFSYDRIMEQILFAYEHIGVPKPKESTGGLLKALRSLNDHFGNIYVNFGTQISLKEYLKNTNLVTDETLKPTSLQQLTPEQLSQVRDIADEVVVLQQNSAVAIITNLLAFVLMDSLMKCKALHYEEILLEVQWMMEVLRGLGASVYEKDIENSLDRILVVHHKTVALDRERRLRLLTGDLMEVSSEVSAKMKGHILKAETMMTAVPVIQLQIYINPVLHYIMSPALVYVLVKRGSTNTDKLANDYYRLRKLLKHEFFYIERTEKDILNKAIDYCKQHHVVINDEGTLRVGDANRMQFLLEWALLPFLTTLMLCLDVIIQMRRCEHKQVLKLVQERAEREGRHPYCLSLESSANCLQGLLATGAILKHKNGSDSIYEVVPAAMEKCRQLVSSVLPEINTVWGRNNPVFERRAPLTSRL</sequence>
<comment type="similarity">
    <text evidence="2 6">Belongs to the GPAT/DAPAT family.</text>
</comment>
<keyword evidence="7" id="KW-0812">Transmembrane</keyword>
<evidence type="ECO:0000256" key="1">
    <source>
        <dbReference type="ARBA" id="ARBA00004184"/>
    </source>
</evidence>
<evidence type="ECO:0000256" key="7">
    <source>
        <dbReference type="SAM" id="Phobius"/>
    </source>
</evidence>
<dbReference type="GO" id="GO:0019432">
    <property type="term" value="P:triglyceride biosynthetic process"/>
    <property type="evidence" value="ECO:0007669"/>
    <property type="project" value="TreeGrafter"/>
</dbReference>
<dbReference type="CTD" id="119581197"/>
<protein>
    <submittedName>
        <fullName evidence="9">Dihydroxyacetone phosphate acyltransferase</fullName>
    </submittedName>
</protein>
<dbReference type="SMART" id="SM00563">
    <property type="entry name" value="PlsC"/>
    <property type="match status" value="1"/>
</dbReference>
<dbReference type="GO" id="GO:0006631">
    <property type="term" value="P:fatty acid metabolic process"/>
    <property type="evidence" value="ECO:0007669"/>
    <property type="project" value="TreeGrafter"/>
</dbReference>
<dbReference type="AlphaFoldDB" id="A0AAJ6ZF84"/>
<dbReference type="GO" id="GO:0031966">
    <property type="term" value="C:mitochondrial membrane"/>
    <property type="evidence" value="ECO:0007669"/>
    <property type="project" value="TreeGrafter"/>
</dbReference>
<dbReference type="PIRSF" id="PIRSF000437">
    <property type="entry name" value="GPAT_DHAPAT"/>
    <property type="match status" value="1"/>
</dbReference>
<dbReference type="Proteomes" id="UP000694872">
    <property type="component" value="Unplaced"/>
</dbReference>
<keyword evidence="3 6" id="KW-0808">Transferase</keyword>
<dbReference type="GO" id="GO:0004366">
    <property type="term" value="F:glycerol-3-phosphate O-acyltransferase activity"/>
    <property type="evidence" value="ECO:0007669"/>
    <property type="project" value="TreeGrafter"/>
</dbReference>
<name>A0AAJ6ZF84_PAPXU</name>
<dbReference type="InterPro" id="IPR045520">
    <property type="entry name" value="GPAT/DHAPAT_C"/>
</dbReference>
<dbReference type="InterPro" id="IPR041728">
    <property type="entry name" value="GPAT/DHAPAT_LPLAT"/>
</dbReference>
<reference evidence="9" key="1">
    <citation type="submission" date="2025-08" db="UniProtKB">
        <authorList>
            <consortium name="RefSeq"/>
        </authorList>
    </citation>
    <scope>IDENTIFICATION</scope>
</reference>
<dbReference type="InterPro" id="IPR002123">
    <property type="entry name" value="Plipid/glycerol_acylTrfase"/>
</dbReference>
<dbReference type="GO" id="GO:0008611">
    <property type="term" value="P:ether lipid biosynthetic process"/>
    <property type="evidence" value="ECO:0007669"/>
    <property type="project" value="TreeGrafter"/>
</dbReference>
<comment type="subcellular location">
    <subcellularLocation>
        <location evidence="1">Endomembrane system</location>
        <topology evidence="1">Peripheral membrane protein</topology>
    </subcellularLocation>
</comment>
<organism evidence="9">
    <name type="scientific">Papilio xuthus</name>
    <name type="common">Asian swallowtail butterfly</name>
    <dbReference type="NCBI Taxonomy" id="66420"/>
    <lineage>
        <taxon>Eukaryota</taxon>
        <taxon>Metazoa</taxon>
        <taxon>Ecdysozoa</taxon>
        <taxon>Arthropoda</taxon>
        <taxon>Hexapoda</taxon>
        <taxon>Insecta</taxon>
        <taxon>Pterygota</taxon>
        <taxon>Neoptera</taxon>
        <taxon>Endopterygota</taxon>
        <taxon>Lepidoptera</taxon>
        <taxon>Glossata</taxon>
        <taxon>Ditrysia</taxon>
        <taxon>Papilionoidea</taxon>
        <taxon>Papilionidae</taxon>
        <taxon>Papilioninae</taxon>
        <taxon>Papilio</taxon>
    </lineage>
</organism>
<evidence type="ECO:0000256" key="6">
    <source>
        <dbReference type="PIRNR" id="PIRNR000437"/>
    </source>
</evidence>